<protein>
    <submittedName>
        <fullName evidence="12">Peptidase M14, carboxypeptidase A</fullName>
    </submittedName>
</protein>
<comment type="cofactor">
    <cofactor evidence="1">
        <name>Zn(2+)</name>
        <dbReference type="ChEBI" id="CHEBI:29105"/>
    </cofactor>
</comment>
<dbReference type="Proteomes" id="UP000070444">
    <property type="component" value="Unassembled WGS sequence"/>
</dbReference>
<dbReference type="GO" id="GO:0005615">
    <property type="term" value="C:extracellular space"/>
    <property type="evidence" value="ECO:0007669"/>
    <property type="project" value="TreeGrafter"/>
</dbReference>
<evidence type="ECO:0000256" key="7">
    <source>
        <dbReference type="ARBA" id="ARBA00022801"/>
    </source>
</evidence>
<dbReference type="GO" id="GO:0008270">
    <property type="term" value="F:zinc ion binding"/>
    <property type="evidence" value="ECO:0007669"/>
    <property type="project" value="InterPro"/>
</dbReference>
<accession>A0A137NWB4</accession>
<evidence type="ECO:0000259" key="11">
    <source>
        <dbReference type="PROSITE" id="PS52035"/>
    </source>
</evidence>
<comment type="similarity">
    <text evidence="2 10">Belongs to the peptidase M14 family.</text>
</comment>
<dbReference type="AlphaFoldDB" id="A0A137NWB4"/>
<dbReference type="PANTHER" id="PTHR11705:SF143">
    <property type="entry name" value="SLL0236 PROTEIN"/>
    <property type="match status" value="1"/>
</dbReference>
<dbReference type="GO" id="GO:0004181">
    <property type="term" value="F:metallocarboxypeptidase activity"/>
    <property type="evidence" value="ECO:0007669"/>
    <property type="project" value="InterPro"/>
</dbReference>
<evidence type="ECO:0000256" key="9">
    <source>
        <dbReference type="ARBA" id="ARBA00023049"/>
    </source>
</evidence>
<feature type="non-terminal residue" evidence="12">
    <location>
        <position position="1"/>
    </location>
</feature>
<proteinExistence type="inferred from homology"/>
<dbReference type="OrthoDB" id="3626597at2759"/>
<evidence type="ECO:0000256" key="2">
    <source>
        <dbReference type="ARBA" id="ARBA00005988"/>
    </source>
</evidence>
<gene>
    <name evidence="12" type="ORF">CONCODRAFT_22481</name>
</gene>
<keyword evidence="7" id="KW-0378">Hydrolase</keyword>
<dbReference type="EMBL" id="KQ964677">
    <property type="protein sequence ID" value="KXN66904.1"/>
    <property type="molecule type" value="Genomic_DNA"/>
</dbReference>
<evidence type="ECO:0000256" key="5">
    <source>
        <dbReference type="ARBA" id="ARBA00022723"/>
    </source>
</evidence>
<evidence type="ECO:0000256" key="6">
    <source>
        <dbReference type="ARBA" id="ARBA00022729"/>
    </source>
</evidence>
<organism evidence="12 13">
    <name type="scientific">Conidiobolus coronatus (strain ATCC 28846 / CBS 209.66 / NRRL 28638)</name>
    <name type="common">Delacroixia coronata</name>
    <dbReference type="NCBI Taxonomy" id="796925"/>
    <lineage>
        <taxon>Eukaryota</taxon>
        <taxon>Fungi</taxon>
        <taxon>Fungi incertae sedis</taxon>
        <taxon>Zoopagomycota</taxon>
        <taxon>Entomophthoromycotina</taxon>
        <taxon>Entomophthoromycetes</taxon>
        <taxon>Entomophthorales</taxon>
        <taxon>Ancylistaceae</taxon>
        <taxon>Conidiobolus</taxon>
    </lineage>
</organism>
<dbReference type="PANTHER" id="PTHR11705">
    <property type="entry name" value="PROTEASE FAMILY M14 CARBOXYPEPTIDASE A,B"/>
    <property type="match status" value="1"/>
</dbReference>
<keyword evidence="9" id="KW-0482">Metalloprotease</keyword>
<evidence type="ECO:0000313" key="13">
    <source>
        <dbReference type="Proteomes" id="UP000070444"/>
    </source>
</evidence>
<dbReference type="FunFam" id="3.40.630.10:FF:000084">
    <property type="entry name" value="Carboxypeptidase B2"/>
    <property type="match status" value="1"/>
</dbReference>
<dbReference type="SMART" id="SM00631">
    <property type="entry name" value="Zn_pept"/>
    <property type="match status" value="1"/>
</dbReference>
<keyword evidence="4" id="KW-0645">Protease</keyword>
<evidence type="ECO:0000256" key="10">
    <source>
        <dbReference type="PROSITE-ProRule" id="PRU01379"/>
    </source>
</evidence>
<sequence>WFAAYHTYDEIKAWYSQAAANNTDAVKFVSSIGKTLQGNDIFAVHLTNPNGAAKKKIWFESLIHAREWITGTTTQYIFNEFLTKRESDPTIKNILDQVEIIFIPIVNPDGYKYTKTFRLWRKNCNGRGVDLNRNFPFRWGGPGASTSPISDTYRGESAGSELETQAIIKYYTEQGPIAGGIDWHSFSELVLRPYGDIQEDSPHETLHKQLGDGIVEKIKENRGKVYTSQKSIALYPTSGTANDWFYGAKGSYGYTIELSPNSQSGAGGFILPASEIIPVGKDLL</sequence>
<keyword evidence="6" id="KW-0732">Signal</keyword>
<keyword evidence="13" id="KW-1185">Reference proteome</keyword>
<keyword evidence="3 12" id="KW-0121">Carboxypeptidase</keyword>
<feature type="domain" description="Peptidase M14" evidence="11">
    <location>
        <begin position="4"/>
        <end position="284"/>
    </location>
</feature>
<evidence type="ECO:0000256" key="4">
    <source>
        <dbReference type="ARBA" id="ARBA00022670"/>
    </source>
</evidence>
<evidence type="ECO:0000313" key="12">
    <source>
        <dbReference type="EMBL" id="KXN66904.1"/>
    </source>
</evidence>
<dbReference type="Gene3D" id="3.40.630.10">
    <property type="entry name" value="Zn peptidases"/>
    <property type="match status" value="1"/>
</dbReference>
<dbReference type="SUPFAM" id="SSF53187">
    <property type="entry name" value="Zn-dependent exopeptidases"/>
    <property type="match status" value="1"/>
</dbReference>
<reference evidence="12 13" key="1">
    <citation type="journal article" date="2015" name="Genome Biol. Evol.">
        <title>Phylogenomic analyses indicate that early fungi evolved digesting cell walls of algal ancestors of land plants.</title>
        <authorList>
            <person name="Chang Y."/>
            <person name="Wang S."/>
            <person name="Sekimoto S."/>
            <person name="Aerts A.L."/>
            <person name="Choi C."/>
            <person name="Clum A."/>
            <person name="LaButti K.M."/>
            <person name="Lindquist E.A."/>
            <person name="Yee Ngan C."/>
            <person name="Ohm R.A."/>
            <person name="Salamov A.A."/>
            <person name="Grigoriev I.V."/>
            <person name="Spatafora J.W."/>
            <person name="Berbee M.L."/>
        </authorList>
    </citation>
    <scope>NUCLEOTIDE SEQUENCE [LARGE SCALE GENOMIC DNA]</scope>
    <source>
        <strain evidence="12 13">NRRL 28638</strain>
    </source>
</reference>
<dbReference type="PROSITE" id="PS52035">
    <property type="entry name" value="PEPTIDASE_M14"/>
    <property type="match status" value="1"/>
</dbReference>
<dbReference type="GO" id="GO:0006508">
    <property type="term" value="P:proteolysis"/>
    <property type="evidence" value="ECO:0007669"/>
    <property type="project" value="UniProtKB-KW"/>
</dbReference>
<dbReference type="PROSITE" id="PS00132">
    <property type="entry name" value="CARBOXYPEPT_ZN_1"/>
    <property type="match status" value="1"/>
</dbReference>
<evidence type="ECO:0000256" key="3">
    <source>
        <dbReference type="ARBA" id="ARBA00022645"/>
    </source>
</evidence>
<keyword evidence="5" id="KW-0479">Metal-binding</keyword>
<dbReference type="PRINTS" id="PR00765">
    <property type="entry name" value="CRBOXYPTASEA"/>
</dbReference>
<dbReference type="Pfam" id="PF00246">
    <property type="entry name" value="Peptidase_M14"/>
    <property type="match status" value="1"/>
</dbReference>
<name>A0A137NWB4_CONC2</name>
<keyword evidence="8" id="KW-0862">Zinc</keyword>
<feature type="non-terminal residue" evidence="12">
    <location>
        <position position="284"/>
    </location>
</feature>
<evidence type="ECO:0000256" key="1">
    <source>
        <dbReference type="ARBA" id="ARBA00001947"/>
    </source>
</evidence>
<evidence type="ECO:0000256" key="8">
    <source>
        <dbReference type="ARBA" id="ARBA00022833"/>
    </source>
</evidence>
<dbReference type="InterPro" id="IPR057246">
    <property type="entry name" value="CARBOXYPEPT_ZN_1"/>
</dbReference>
<dbReference type="InterPro" id="IPR000834">
    <property type="entry name" value="Peptidase_M14"/>
</dbReference>
<feature type="active site" description="Proton donor/acceptor" evidence="10">
    <location>
        <position position="257"/>
    </location>
</feature>